<dbReference type="Gene3D" id="3.40.630.30">
    <property type="match status" value="1"/>
</dbReference>
<dbReference type="SUPFAM" id="SSF55729">
    <property type="entry name" value="Acyl-CoA N-acyltransferases (Nat)"/>
    <property type="match status" value="1"/>
</dbReference>
<proteinExistence type="predicted"/>
<evidence type="ECO:0000313" key="2">
    <source>
        <dbReference type="EMBL" id="GKS80767.1"/>
    </source>
</evidence>
<dbReference type="PROSITE" id="PS51186">
    <property type="entry name" value="GNAT"/>
    <property type="match status" value="1"/>
</dbReference>
<protein>
    <recommendedName>
        <fullName evidence="1">N-acetyltransferase domain-containing protein</fullName>
    </recommendedName>
</protein>
<dbReference type="Pfam" id="PF00583">
    <property type="entry name" value="Acetyltransf_1"/>
    <property type="match status" value="1"/>
</dbReference>
<sequence>MDLTFKNIKAQLTHFTQGLGTQPNVEFENRDLVLQGKDYFLCQLAVATIPEMAAIEDRAQPEDDRWNDRTFHLRMSDPKKSLYFGFRQADQLVAFLGCRFNAKMTRMRIMRLLVLPEEMTDSIAEALVSALLEFAAQLEVRSIFVQVRNDQTELETFYSQLGFKKVVTGKKTESETEVAEYQYVLKSK</sequence>
<comment type="caution">
    <text evidence="2">The sequence shown here is derived from an EMBL/GenBank/DDBJ whole genome shotgun (WGS) entry which is preliminary data.</text>
</comment>
<dbReference type="InterPro" id="IPR016181">
    <property type="entry name" value="Acyl_CoA_acyltransferase"/>
</dbReference>
<name>A0ABQ5JGW9_9LACO</name>
<evidence type="ECO:0000259" key="1">
    <source>
        <dbReference type="PROSITE" id="PS51186"/>
    </source>
</evidence>
<dbReference type="Proteomes" id="UP001055149">
    <property type="component" value="Unassembled WGS sequence"/>
</dbReference>
<dbReference type="InterPro" id="IPR000182">
    <property type="entry name" value="GNAT_dom"/>
</dbReference>
<accession>A0ABQ5JGW9</accession>
<keyword evidence="3" id="KW-1185">Reference proteome</keyword>
<reference evidence="2" key="1">
    <citation type="journal article" date="2022" name="Int. J. Syst. Evol. Microbiol.">
        <title>A novel species of lactic acid bacteria, Ligilactobacillus pabuli sp. nov., isolated from alfalfa silage.</title>
        <authorList>
            <person name="Tohno M."/>
            <person name="Tanizawa Y."/>
            <person name="Sawada H."/>
            <person name="Sakamoto M."/>
            <person name="Ohkuma M."/>
            <person name="Kobayashi H."/>
        </authorList>
    </citation>
    <scope>NUCLEOTIDE SEQUENCE</scope>
    <source>
        <strain evidence="2">AF129</strain>
    </source>
</reference>
<gene>
    <name evidence="2" type="ORF">LPAF129_04520</name>
</gene>
<evidence type="ECO:0000313" key="3">
    <source>
        <dbReference type="Proteomes" id="UP001055149"/>
    </source>
</evidence>
<feature type="domain" description="N-acetyltransferase" evidence="1">
    <location>
        <begin position="39"/>
        <end position="185"/>
    </location>
</feature>
<dbReference type="EMBL" id="BQXH01000003">
    <property type="protein sequence ID" value="GKS80767.1"/>
    <property type="molecule type" value="Genomic_DNA"/>
</dbReference>
<organism evidence="2 3">
    <name type="scientific">Ligilactobacillus pabuli</name>
    <dbReference type="NCBI Taxonomy" id="2886039"/>
    <lineage>
        <taxon>Bacteria</taxon>
        <taxon>Bacillati</taxon>
        <taxon>Bacillota</taxon>
        <taxon>Bacilli</taxon>
        <taxon>Lactobacillales</taxon>
        <taxon>Lactobacillaceae</taxon>
        <taxon>Ligilactobacillus</taxon>
    </lineage>
</organism>
<dbReference type="RefSeq" id="WP_244054543.1">
    <property type="nucleotide sequence ID" value="NZ_BQXH01000003.1"/>
</dbReference>